<dbReference type="InterPro" id="IPR006710">
    <property type="entry name" value="Glyco_hydro_43"/>
</dbReference>
<protein>
    <submittedName>
        <fullName evidence="6">Glycosyl hydrolases family 43</fullName>
    </submittedName>
</protein>
<dbReference type="InterPro" id="IPR023296">
    <property type="entry name" value="Glyco_hydro_beta-prop_sf"/>
</dbReference>
<keyword evidence="7" id="KW-1185">Reference proteome</keyword>
<comment type="similarity">
    <text evidence="2 5">Belongs to the glycosyl hydrolase 43 family.</text>
</comment>
<dbReference type="RefSeq" id="WP_197705796.1">
    <property type="nucleotide sequence ID" value="NZ_AP017422.1"/>
</dbReference>
<evidence type="ECO:0000313" key="7">
    <source>
        <dbReference type="Proteomes" id="UP000186917"/>
    </source>
</evidence>
<accession>A0A173MIB1</accession>
<comment type="pathway">
    <text evidence="1">Glycan metabolism; L-arabinan degradation.</text>
</comment>
<evidence type="ECO:0000313" key="6">
    <source>
        <dbReference type="EMBL" id="SIS91171.1"/>
    </source>
</evidence>
<evidence type="ECO:0000256" key="1">
    <source>
        <dbReference type="ARBA" id="ARBA00004834"/>
    </source>
</evidence>
<dbReference type="STRING" id="477680.SAMN05421788_10243"/>
<organism evidence="6 7">
    <name type="scientific">Filimonas lacunae</name>
    <dbReference type="NCBI Taxonomy" id="477680"/>
    <lineage>
        <taxon>Bacteria</taxon>
        <taxon>Pseudomonadati</taxon>
        <taxon>Bacteroidota</taxon>
        <taxon>Chitinophagia</taxon>
        <taxon>Chitinophagales</taxon>
        <taxon>Chitinophagaceae</taxon>
        <taxon>Filimonas</taxon>
    </lineage>
</organism>
<dbReference type="GO" id="GO:0004553">
    <property type="term" value="F:hydrolase activity, hydrolyzing O-glycosyl compounds"/>
    <property type="evidence" value="ECO:0007669"/>
    <property type="project" value="InterPro"/>
</dbReference>
<keyword evidence="3 5" id="KW-0378">Hydrolase</keyword>
<dbReference type="Proteomes" id="UP000186917">
    <property type="component" value="Unassembled WGS sequence"/>
</dbReference>
<keyword evidence="4 5" id="KW-0326">Glycosidase</keyword>
<evidence type="ECO:0000256" key="3">
    <source>
        <dbReference type="ARBA" id="ARBA00022801"/>
    </source>
</evidence>
<dbReference type="Gene3D" id="2.115.10.20">
    <property type="entry name" value="Glycosyl hydrolase domain, family 43"/>
    <property type="match status" value="1"/>
</dbReference>
<sequence>MNRKSYAAILTGMLVIAMLPFALIAQTRKSKPTQAHANKKAPLYEGYLFAYFEGSGPKTLQEQLRFAVSADGINWKALNQNEPVLASADISNTGGIRDPHILRGNDGKQFYMVATDMCTVKNGWEYNPGMVLLHSDDLLHWKHSVIDLEKQYPQAFPNIKWVWAPQTIYDSAVGKYLVYFTVRFKDSAALNFYAAYANKDFTGFEDTPKLFFVPKYSAIDGDIIYKDGIYHFFYKGNTKGENGKEVQNGIQQATSKSLQGPWVEDFRYLDAYSPQHIAVEGSGIFKLNNSDTYVLMYDMYRSHRYEFQRSTDLFHFSEQPEVFTKDFMPRHGTVMSITREEAQRLNKEWGGVPEELLTVKPAAR</sequence>
<dbReference type="EMBL" id="FTOR01000002">
    <property type="protein sequence ID" value="SIS91171.1"/>
    <property type="molecule type" value="Genomic_DNA"/>
</dbReference>
<dbReference type="PANTHER" id="PTHR43301:SF3">
    <property type="entry name" value="ARABINAN ENDO-1,5-ALPHA-L-ARABINOSIDASE A-RELATED"/>
    <property type="match status" value="1"/>
</dbReference>
<dbReference type="AlphaFoldDB" id="A0A173MIB1"/>
<evidence type="ECO:0000256" key="5">
    <source>
        <dbReference type="RuleBase" id="RU361187"/>
    </source>
</evidence>
<proteinExistence type="inferred from homology"/>
<reference evidence="7" key="1">
    <citation type="submission" date="2017-01" db="EMBL/GenBank/DDBJ databases">
        <authorList>
            <person name="Varghese N."/>
            <person name="Submissions S."/>
        </authorList>
    </citation>
    <scope>NUCLEOTIDE SEQUENCE [LARGE SCALE GENOMIC DNA]</scope>
    <source>
        <strain evidence="7">DSM 21054</strain>
    </source>
</reference>
<evidence type="ECO:0000256" key="2">
    <source>
        <dbReference type="ARBA" id="ARBA00009865"/>
    </source>
</evidence>
<dbReference type="GO" id="GO:0005975">
    <property type="term" value="P:carbohydrate metabolic process"/>
    <property type="evidence" value="ECO:0007669"/>
    <property type="project" value="InterPro"/>
</dbReference>
<dbReference type="SUPFAM" id="SSF75005">
    <property type="entry name" value="Arabinanase/levansucrase/invertase"/>
    <property type="match status" value="1"/>
</dbReference>
<gene>
    <name evidence="6" type="ORF">SAMN05421788_10243</name>
</gene>
<dbReference type="Pfam" id="PF04616">
    <property type="entry name" value="Glyco_hydro_43"/>
    <property type="match status" value="1"/>
</dbReference>
<evidence type="ECO:0000256" key="4">
    <source>
        <dbReference type="ARBA" id="ARBA00023295"/>
    </source>
</evidence>
<dbReference type="KEGG" id="fln:FLA_3358"/>
<dbReference type="CDD" id="cd08983">
    <property type="entry name" value="GH43_Bt3655-like"/>
    <property type="match status" value="1"/>
</dbReference>
<name>A0A173MIB1_9BACT</name>
<dbReference type="InterPro" id="IPR050727">
    <property type="entry name" value="GH43_arabinanases"/>
</dbReference>
<dbReference type="PANTHER" id="PTHR43301">
    <property type="entry name" value="ARABINAN ENDO-1,5-ALPHA-L-ARABINOSIDASE"/>
    <property type="match status" value="1"/>
</dbReference>